<reference evidence="1" key="1">
    <citation type="submission" date="2014-11" db="EMBL/GenBank/DDBJ databases">
        <authorList>
            <person name="Amaro Gonzalez C."/>
        </authorList>
    </citation>
    <scope>NUCLEOTIDE SEQUENCE</scope>
</reference>
<protein>
    <submittedName>
        <fullName evidence="1">Uncharacterized protein</fullName>
    </submittedName>
</protein>
<organism evidence="1">
    <name type="scientific">Anguilla anguilla</name>
    <name type="common">European freshwater eel</name>
    <name type="synonym">Muraena anguilla</name>
    <dbReference type="NCBI Taxonomy" id="7936"/>
    <lineage>
        <taxon>Eukaryota</taxon>
        <taxon>Metazoa</taxon>
        <taxon>Chordata</taxon>
        <taxon>Craniata</taxon>
        <taxon>Vertebrata</taxon>
        <taxon>Euteleostomi</taxon>
        <taxon>Actinopterygii</taxon>
        <taxon>Neopterygii</taxon>
        <taxon>Teleostei</taxon>
        <taxon>Anguilliformes</taxon>
        <taxon>Anguillidae</taxon>
        <taxon>Anguilla</taxon>
    </lineage>
</organism>
<evidence type="ECO:0000313" key="1">
    <source>
        <dbReference type="EMBL" id="JAH40188.1"/>
    </source>
</evidence>
<reference evidence="1" key="2">
    <citation type="journal article" date="2015" name="Fish Shellfish Immunol.">
        <title>Early steps in the European eel (Anguilla anguilla)-Vibrio vulnificus interaction in the gills: Role of the RtxA13 toxin.</title>
        <authorList>
            <person name="Callol A."/>
            <person name="Pajuelo D."/>
            <person name="Ebbesson L."/>
            <person name="Teles M."/>
            <person name="MacKenzie S."/>
            <person name="Amaro C."/>
        </authorList>
    </citation>
    <scope>NUCLEOTIDE SEQUENCE</scope>
</reference>
<accession>A0A0E9SI42</accession>
<name>A0A0E9SI42_ANGAN</name>
<sequence>MRKAIWWNKNFDGYCNLQHFCPTQTNICGEMKLMKKTIYLKVVFSLEIYS</sequence>
<proteinExistence type="predicted"/>
<dbReference type="AlphaFoldDB" id="A0A0E9SI42"/>
<dbReference type="EMBL" id="GBXM01068389">
    <property type="protein sequence ID" value="JAH40188.1"/>
    <property type="molecule type" value="Transcribed_RNA"/>
</dbReference>